<evidence type="ECO:0008006" key="3">
    <source>
        <dbReference type="Google" id="ProtNLM"/>
    </source>
</evidence>
<dbReference type="RefSeq" id="WP_039355037.1">
    <property type="nucleotide sequence ID" value="NZ_FOLA01000025.1"/>
</dbReference>
<sequence>MAIFKKANNINIQVVNNYTSISKVSHEESEEVIIEATKGNLEFSSQKRAVLQGFGKEGIKEEECKEGIIKIKNKVIGKTMRNPGFKLDGTKAEDMFFADRPVSSGSIQLDPVFKLNDAKLESYLDQLMTSLSIGDMESVALEMSDRFKKGTGGTYKSEILNKEIAGNAAFTSYHNSFANDLKNALKNHHYDPSSIEILTMKLLNFSSFWDKVSGLGITVHQVWSVKAEIQDYSYNKCTKAWKTKIKYIFYDHFGLDWDDIKKHGGDRIPQYHTGDFFKAWYILQHYRSAKPFFTEITEIMNLEGSSNN</sequence>
<name>A0A0C1F7W5_9FLAO</name>
<reference evidence="1 2" key="1">
    <citation type="submission" date="2014-10" db="EMBL/GenBank/DDBJ databases">
        <title>Kaistella jeonii genome.</title>
        <authorList>
            <person name="Clayton J.T."/>
            <person name="Newman J.D."/>
        </authorList>
    </citation>
    <scope>NUCLEOTIDE SEQUENCE [LARGE SCALE GENOMIC DNA]</scope>
    <source>
        <strain evidence="1 2">DSM 17048</strain>
    </source>
</reference>
<dbReference type="EMBL" id="JSYL01000022">
    <property type="protein sequence ID" value="KIA84139.1"/>
    <property type="molecule type" value="Genomic_DNA"/>
</dbReference>
<dbReference type="OrthoDB" id="612868at2"/>
<organism evidence="1 2">
    <name type="scientific">Kaistella jeonii</name>
    <dbReference type="NCBI Taxonomy" id="266749"/>
    <lineage>
        <taxon>Bacteria</taxon>
        <taxon>Pseudomonadati</taxon>
        <taxon>Bacteroidota</taxon>
        <taxon>Flavobacteriia</taxon>
        <taxon>Flavobacteriales</taxon>
        <taxon>Weeksellaceae</taxon>
        <taxon>Chryseobacterium group</taxon>
        <taxon>Kaistella</taxon>
    </lineage>
</organism>
<evidence type="ECO:0000313" key="1">
    <source>
        <dbReference type="EMBL" id="KIA84139.1"/>
    </source>
</evidence>
<protein>
    <recommendedName>
        <fullName evidence="3">DUF3289 family protein</fullName>
    </recommendedName>
</protein>
<proteinExistence type="predicted"/>
<dbReference type="InterPro" id="IPR017483">
    <property type="entry name" value="CHP03034"/>
</dbReference>
<gene>
    <name evidence="1" type="ORF">OA86_14890</name>
</gene>
<dbReference type="STRING" id="266749.SAMN05421876_1254"/>
<evidence type="ECO:0000313" key="2">
    <source>
        <dbReference type="Proteomes" id="UP000031473"/>
    </source>
</evidence>
<dbReference type="Pfam" id="PF11692">
    <property type="entry name" value="DUF3289"/>
    <property type="match status" value="1"/>
</dbReference>
<comment type="caution">
    <text evidence="1">The sequence shown here is derived from an EMBL/GenBank/DDBJ whole genome shotgun (WGS) entry which is preliminary data.</text>
</comment>
<keyword evidence="2" id="KW-1185">Reference proteome</keyword>
<dbReference type="AlphaFoldDB" id="A0A0C1F7W5"/>
<accession>A0A0C1F7W5</accession>
<dbReference type="Proteomes" id="UP000031473">
    <property type="component" value="Unassembled WGS sequence"/>
</dbReference>